<name>A0A8S1NA93_PARPR</name>
<feature type="coiled-coil region" evidence="1">
    <location>
        <begin position="112"/>
        <end position="146"/>
    </location>
</feature>
<accession>A0A8S1NA93</accession>
<comment type="caution">
    <text evidence="3">The sequence shown here is derived from an EMBL/GenBank/DDBJ whole genome shotgun (WGS) entry which is preliminary data.</text>
</comment>
<dbReference type="Proteomes" id="UP000688137">
    <property type="component" value="Unassembled WGS sequence"/>
</dbReference>
<dbReference type="OMA" id="CSNQNNK"/>
<sequence length="206" mass="23760">MNHSYYNKSNSNLTPGKAKSQHVTQIQLNISKYIRDSSTENNKKGDNMLNTLIQQSQQAIQSARQFSIDRPIKTSPIESSPHIQKKVISTSQNLSSQIRKSTEQQQRSSAQFDRLLNENTSLLMRIQELEQKNQLLQMKCQCSNQNNKRSQENVLKITNQNKGDIDEFLQSHHCNENENRILKELINRQSSIMHIPSVIQTLSLIK</sequence>
<protein>
    <submittedName>
        <fullName evidence="3">Uncharacterized protein</fullName>
    </submittedName>
</protein>
<evidence type="ECO:0000313" key="3">
    <source>
        <dbReference type="EMBL" id="CAD8088179.1"/>
    </source>
</evidence>
<dbReference type="EMBL" id="CAJJDM010000083">
    <property type="protein sequence ID" value="CAD8088179.1"/>
    <property type="molecule type" value="Genomic_DNA"/>
</dbReference>
<keyword evidence="1" id="KW-0175">Coiled coil</keyword>
<feature type="region of interest" description="Disordered" evidence="2">
    <location>
        <begin position="1"/>
        <end position="22"/>
    </location>
</feature>
<evidence type="ECO:0000313" key="4">
    <source>
        <dbReference type="Proteomes" id="UP000688137"/>
    </source>
</evidence>
<proteinExistence type="predicted"/>
<evidence type="ECO:0000256" key="2">
    <source>
        <dbReference type="SAM" id="MobiDB-lite"/>
    </source>
</evidence>
<feature type="compositionally biased region" description="Polar residues" evidence="2">
    <location>
        <begin position="1"/>
        <end position="14"/>
    </location>
</feature>
<organism evidence="3 4">
    <name type="scientific">Paramecium primaurelia</name>
    <dbReference type="NCBI Taxonomy" id="5886"/>
    <lineage>
        <taxon>Eukaryota</taxon>
        <taxon>Sar</taxon>
        <taxon>Alveolata</taxon>
        <taxon>Ciliophora</taxon>
        <taxon>Intramacronucleata</taxon>
        <taxon>Oligohymenophorea</taxon>
        <taxon>Peniculida</taxon>
        <taxon>Parameciidae</taxon>
        <taxon>Paramecium</taxon>
    </lineage>
</organism>
<reference evidence="3" key="1">
    <citation type="submission" date="2021-01" db="EMBL/GenBank/DDBJ databases">
        <authorList>
            <consortium name="Genoscope - CEA"/>
            <person name="William W."/>
        </authorList>
    </citation>
    <scope>NUCLEOTIDE SEQUENCE</scope>
</reference>
<evidence type="ECO:0000256" key="1">
    <source>
        <dbReference type="SAM" id="Coils"/>
    </source>
</evidence>
<dbReference type="AlphaFoldDB" id="A0A8S1NA93"/>
<gene>
    <name evidence="3" type="ORF">PPRIM_AZ9-3.1.T0800126</name>
</gene>
<keyword evidence="4" id="KW-1185">Reference proteome</keyword>